<evidence type="ECO:0000256" key="1">
    <source>
        <dbReference type="ARBA" id="ARBA00022553"/>
    </source>
</evidence>
<dbReference type="PANTHER" id="PTHR44591:SF14">
    <property type="entry name" value="PROTEIN PILG"/>
    <property type="match status" value="1"/>
</dbReference>
<evidence type="ECO:0000313" key="5">
    <source>
        <dbReference type="EMBL" id="MDT8759314.1"/>
    </source>
</evidence>
<evidence type="ECO:0000256" key="2">
    <source>
        <dbReference type="ARBA" id="ARBA00023012"/>
    </source>
</evidence>
<dbReference type="InterPro" id="IPR050595">
    <property type="entry name" value="Bact_response_regulator"/>
</dbReference>
<dbReference type="EMBL" id="JALMLT010000002">
    <property type="protein sequence ID" value="MDT8759314.1"/>
    <property type="molecule type" value="Genomic_DNA"/>
</dbReference>
<dbReference type="SUPFAM" id="SSF52172">
    <property type="entry name" value="CheY-like"/>
    <property type="match status" value="1"/>
</dbReference>
<comment type="caution">
    <text evidence="3">Lacks conserved residue(s) required for the propagation of feature annotation.</text>
</comment>
<dbReference type="InterPro" id="IPR011006">
    <property type="entry name" value="CheY-like_superfamily"/>
</dbReference>
<gene>
    <name evidence="5" type="ORF">MZO42_11450</name>
</gene>
<keyword evidence="1" id="KW-0597">Phosphoprotein</keyword>
<sequence>MKQASSHAFAGVRRRAVRSVLAAGSCRTSLNEIAHRLGNLGYLVVLSDSACQALDLVSARGFDLVLIETLVPETGAMHMLNEIRGSRDTVDLPVIMLSDRDDAVAAFAAGVDDWLARPAAFDVLAARIERTLARAGRIEELKRSNLALDARIAARAIELGEAQAELAAARADRIRLLGAIRQLNDERATRLDAA</sequence>
<keyword evidence="2" id="KW-0902">Two-component regulatory system</keyword>
<evidence type="ECO:0000256" key="3">
    <source>
        <dbReference type="PROSITE-ProRule" id="PRU00169"/>
    </source>
</evidence>
<dbReference type="Pfam" id="PF00072">
    <property type="entry name" value="Response_reg"/>
    <property type="match status" value="1"/>
</dbReference>
<feature type="domain" description="Response regulatory" evidence="4">
    <location>
        <begin position="19"/>
        <end position="132"/>
    </location>
</feature>
<name>A0ABU3N451_9SPHN</name>
<dbReference type="SMART" id="SM00448">
    <property type="entry name" value="REC"/>
    <property type="match status" value="1"/>
</dbReference>
<organism evidence="5">
    <name type="scientific">Sphingomonas psychrotolerans</name>
    <dbReference type="NCBI Taxonomy" id="1327635"/>
    <lineage>
        <taxon>Bacteria</taxon>
        <taxon>Pseudomonadati</taxon>
        <taxon>Pseudomonadota</taxon>
        <taxon>Alphaproteobacteria</taxon>
        <taxon>Sphingomonadales</taxon>
        <taxon>Sphingomonadaceae</taxon>
        <taxon>Sphingomonas</taxon>
    </lineage>
</organism>
<evidence type="ECO:0000259" key="4">
    <source>
        <dbReference type="PROSITE" id="PS50110"/>
    </source>
</evidence>
<dbReference type="PROSITE" id="PS50110">
    <property type="entry name" value="RESPONSE_REGULATORY"/>
    <property type="match status" value="1"/>
</dbReference>
<protein>
    <submittedName>
        <fullName evidence="5">Response regulator</fullName>
    </submittedName>
</protein>
<dbReference type="Gene3D" id="3.40.50.2300">
    <property type="match status" value="1"/>
</dbReference>
<proteinExistence type="predicted"/>
<dbReference type="PANTHER" id="PTHR44591">
    <property type="entry name" value="STRESS RESPONSE REGULATOR PROTEIN 1"/>
    <property type="match status" value="1"/>
</dbReference>
<dbReference type="InterPro" id="IPR001789">
    <property type="entry name" value="Sig_transdc_resp-reg_receiver"/>
</dbReference>
<reference evidence="5" key="1">
    <citation type="submission" date="2022-04" db="EMBL/GenBank/DDBJ databases">
        <title>Tomato heritable bacteria conferring resistance against bacterial wilt.</title>
        <authorList>
            <person name="Yin J."/>
        </authorList>
    </citation>
    <scope>NUCLEOTIDE SEQUENCE</scope>
    <source>
        <strain evidence="5">Cra20</strain>
    </source>
</reference>
<comment type="caution">
    <text evidence="5">The sequence shown here is derived from an EMBL/GenBank/DDBJ whole genome shotgun (WGS) entry which is preliminary data.</text>
</comment>
<accession>A0ABU3N451</accession>